<evidence type="ECO:0000256" key="5">
    <source>
        <dbReference type="ARBA" id="ARBA00022723"/>
    </source>
</evidence>
<accession>A0AAD9P8K4</accession>
<dbReference type="GO" id="GO:0004518">
    <property type="term" value="F:nuclease activity"/>
    <property type="evidence" value="ECO:0007669"/>
    <property type="project" value="UniProtKB-KW"/>
</dbReference>
<reference evidence="9" key="1">
    <citation type="journal article" date="2023" name="Mol. Biol. Evol.">
        <title>Third-Generation Sequencing Reveals the Adaptive Role of the Epigenome in Three Deep-Sea Polychaetes.</title>
        <authorList>
            <person name="Perez M."/>
            <person name="Aroh O."/>
            <person name="Sun Y."/>
            <person name="Lan Y."/>
            <person name="Juniper S.K."/>
            <person name="Young C.R."/>
            <person name="Angers B."/>
            <person name="Qian P.Y."/>
        </authorList>
    </citation>
    <scope>NUCLEOTIDE SEQUENCE</scope>
    <source>
        <strain evidence="9">R07B-5</strain>
    </source>
</reference>
<dbReference type="InterPro" id="IPR045249">
    <property type="entry name" value="HARBI1-like"/>
</dbReference>
<sequence length="210" mass="23373">MPGIGSPYYNYSGTQSIVMVAMVDANHRFTYVDVGCKGHVSDGGILQDSTFSSTLFGDSDTNKLNIPCPTPLPGRDRHVPFVVVGDNAFPLLTNLMKPFNTPALSSDQKLFNDRLSHVQCVSENAFSIFAHRFRVFRNPIKLCPSKIKKIVLSASVLHNYLAGTADTDELIDKPEFKEDRYGIIPLQQNCNNHSTTAARDIRDEMMAYCH</sequence>
<keyword evidence="6" id="KW-0378">Hydrolase</keyword>
<comment type="caution">
    <text evidence="9">The sequence shown here is derived from an EMBL/GenBank/DDBJ whole genome shotgun (WGS) entry which is preliminary data.</text>
</comment>
<evidence type="ECO:0000313" key="10">
    <source>
        <dbReference type="Proteomes" id="UP001209878"/>
    </source>
</evidence>
<evidence type="ECO:0000256" key="7">
    <source>
        <dbReference type="ARBA" id="ARBA00023242"/>
    </source>
</evidence>
<dbReference type="GO" id="GO:0005634">
    <property type="term" value="C:nucleus"/>
    <property type="evidence" value="ECO:0007669"/>
    <property type="project" value="UniProtKB-SubCell"/>
</dbReference>
<gene>
    <name evidence="9" type="ORF">NP493_92g05005</name>
</gene>
<dbReference type="AlphaFoldDB" id="A0AAD9P8K4"/>
<dbReference type="Proteomes" id="UP001209878">
    <property type="component" value="Unassembled WGS sequence"/>
</dbReference>
<evidence type="ECO:0000256" key="4">
    <source>
        <dbReference type="ARBA" id="ARBA00022722"/>
    </source>
</evidence>
<dbReference type="Pfam" id="PF13359">
    <property type="entry name" value="DDE_Tnp_4"/>
    <property type="match status" value="1"/>
</dbReference>
<evidence type="ECO:0000256" key="3">
    <source>
        <dbReference type="ARBA" id="ARBA00006958"/>
    </source>
</evidence>
<evidence type="ECO:0000256" key="2">
    <source>
        <dbReference type="ARBA" id="ARBA00004123"/>
    </source>
</evidence>
<comment type="similarity">
    <text evidence="3">Belongs to the HARBI1 family.</text>
</comment>
<dbReference type="PANTHER" id="PTHR22930:SF269">
    <property type="entry name" value="NUCLEASE HARBI1-LIKE PROTEIN"/>
    <property type="match status" value="1"/>
</dbReference>
<protein>
    <recommendedName>
        <fullName evidence="8">DDE Tnp4 domain-containing protein</fullName>
    </recommendedName>
</protein>
<dbReference type="GO" id="GO:0016787">
    <property type="term" value="F:hydrolase activity"/>
    <property type="evidence" value="ECO:0007669"/>
    <property type="project" value="UniProtKB-KW"/>
</dbReference>
<keyword evidence="4" id="KW-0540">Nuclease</keyword>
<name>A0AAD9P8K4_RIDPI</name>
<evidence type="ECO:0000313" key="9">
    <source>
        <dbReference type="EMBL" id="KAK2189977.1"/>
    </source>
</evidence>
<proteinExistence type="inferred from homology"/>
<keyword evidence="5" id="KW-0479">Metal-binding</keyword>
<dbReference type="EMBL" id="JAODUO010000092">
    <property type="protein sequence ID" value="KAK2189977.1"/>
    <property type="molecule type" value="Genomic_DNA"/>
</dbReference>
<organism evidence="9 10">
    <name type="scientific">Ridgeia piscesae</name>
    <name type="common">Tubeworm</name>
    <dbReference type="NCBI Taxonomy" id="27915"/>
    <lineage>
        <taxon>Eukaryota</taxon>
        <taxon>Metazoa</taxon>
        <taxon>Spiralia</taxon>
        <taxon>Lophotrochozoa</taxon>
        <taxon>Annelida</taxon>
        <taxon>Polychaeta</taxon>
        <taxon>Sedentaria</taxon>
        <taxon>Canalipalpata</taxon>
        <taxon>Sabellida</taxon>
        <taxon>Siboglinidae</taxon>
        <taxon>Ridgeia</taxon>
    </lineage>
</organism>
<evidence type="ECO:0000256" key="1">
    <source>
        <dbReference type="ARBA" id="ARBA00001968"/>
    </source>
</evidence>
<keyword evidence="7" id="KW-0539">Nucleus</keyword>
<evidence type="ECO:0000256" key="6">
    <source>
        <dbReference type="ARBA" id="ARBA00022801"/>
    </source>
</evidence>
<keyword evidence="10" id="KW-1185">Reference proteome</keyword>
<feature type="domain" description="DDE Tnp4" evidence="8">
    <location>
        <begin position="7"/>
        <end position="159"/>
    </location>
</feature>
<comment type="cofactor">
    <cofactor evidence="1">
        <name>a divalent metal cation</name>
        <dbReference type="ChEBI" id="CHEBI:60240"/>
    </cofactor>
</comment>
<evidence type="ECO:0000259" key="8">
    <source>
        <dbReference type="Pfam" id="PF13359"/>
    </source>
</evidence>
<dbReference type="GO" id="GO:0046872">
    <property type="term" value="F:metal ion binding"/>
    <property type="evidence" value="ECO:0007669"/>
    <property type="project" value="UniProtKB-KW"/>
</dbReference>
<dbReference type="PANTHER" id="PTHR22930">
    <property type="match status" value="1"/>
</dbReference>
<dbReference type="InterPro" id="IPR027806">
    <property type="entry name" value="HARBI1_dom"/>
</dbReference>
<comment type="subcellular location">
    <subcellularLocation>
        <location evidence="2">Nucleus</location>
    </subcellularLocation>
</comment>